<comment type="function">
    <text evidence="6">Specifically methylates the N7 position of a guanine in 16S rRNA.</text>
</comment>
<dbReference type="AlphaFoldDB" id="A0A139SHP0"/>
<keyword evidence="5 6" id="KW-0949">S-adenosyl-L-methionine</keyword>
<dbReference type="InterPro" id="IPR029063">
    <property type="entry name" value="SAM-dependent_MTases_sf"/>
</dbReference>
<dbReference type="Pfam" id="PF02527">
    <property type="entry name" value="GidB"/>
    <property type="match status" value="1"/>
</dbReference>
<evidence type="ECO:0000256" key="4">
    <source>
        <dbReference type="ARBA" id="ARBA00022679"/>
    </source>
</evidence>
<organism evidence="7 8">
    <name type="scientific">Cephaloticoccus primus</name>
    <dbReference type="NCBI Taxonomy" id="1548207"/>
    <lineage>
        <taxon>Bacteria</taxon>
        <taxon>Pseudomonadati</taxon>
        <taxon>Verrucomicrobiota</taxon>
        <taxon>Opitutia</taxon>
        <taxon>Opitutales</taxon>
        <taxon>Opitutaceae</taxon>
        <taxon>Cephaloticoccus</taxon>
    </lineage>
</organism>
<dbReference type="STRING" id="1548207.AXK11_08955"/>
<evidence type="ECO:0000313" key="7">
    <source>
        <dbReference type="EMBL" id="KXU34053.1"/>
    </source>
</evidence>
<dbReference type="NCBIfam" id="TIGR00138">
    <property type="entry name" value="rsmG_gidB"/>
    <property type="match status" value="1"/>
</dbReference>
<dbReference type="PANTHER" id="PTHR31760">
    <property type="entry name" value="S-ADENOSYL-L-METHIONINE-DEPENDENT METHYLTRANSFERASES SUPERFAMILY PROTEIN"/>
    <property type="match status" value="1"/>
</dbReference>
<dbReference type="Proteomes" id="UP000070058">
    <property type="component" value="Unassembled WGS sequence"/>
</dbReference>
<dbReference type="SUPFAM" id="SSF53335">
    <property type="entry name" value="S-adenosyl-L-methionine-dependent methyltransferases"/>
    <property type="match status" value="1"/>
</dbReference>
<dbReference type="Gene3D" id="3.40.50.150">
    <property type="entry name" value="Vaccinia Virus protein VP39"/>
    <property type="match status" value="1"/>
</dbReference>
<evidence type="ECO:0000256" key="2">
    <source>
        <dbReference type="ARBA" id="ARBA00022552"/>
    </source>
</evidence>
<gene>
    <name evidence="6" type="primary">rsmG</name>
    <name evidence="7" type="ORF">AXK11_08955</name>
</gene>
<keyword evidence="1 6" id="KW-0963">Cytoplasm</keyword>
<feature type="binding site" evidence="6">
    <location>
        <position position="138"/>
    </location>
    <ligand>
        <name>S-adenosyl-L-methionine</name>
        <dbReference type="ChEBI" id="CHEBI:59789"/>
    </ligand>
</feature>
<feature type="binding site" evidence="6">
    <location>
        <begin position="125"/>
        <end position="126"/>
    </location>
    <ligand>
        <name>S-adenosyl-L-methionine</name>
        <dbReference type="ChEBI" id="CHEBI:59789"/>
    </ligand>
</feature>
<comment type="subcellular location">
    <subcellularLocation>
        <location evidence="6">Cytoplasm</location>
    </subcellularLocation>
</comment>
<name>A0A139SHP0_9BACT</name>
<dbReference type="InterPro" id="IPR003682">
    <property type="entry name" value="rRNA_ssu_MeTfrase_G"/>
</dbReference>
<dbReference type="GO" id="GO:0005829">
    <property type="term" value="C:cytosol"/>
    <property type="evidence" value="ECO:0007669"/>
    <property type="project" value="TreeGrafter"/>
</dbReference>
<accession>A0A139SHP0</accession>
<comment type="similarity">
    <text evidence="6">Belongs to the methyltransferase superfamily. RNA methyltransferase RsmG family.</text>
</comment>
<dbReference type="EMBL" id="LSZQ01000069">
    <property type="protein sequence ID" value="KXU34053.1"/>
    <property type="molecule type" value="Genomic_DNA"/>
</dbReference>
<keyword evidence="8" id="KW-1185">Reference proteome</keyword>
<evidence type="ECO:0000256" key="5">
    <source>
        <dbReference type="ARBA" id="ARBA00022691"/>
    </source>
</evidence>
<dbReference type="GO" id="GO:0070043">
    <property type="term" value="F:rRNA (guanine-N7-)-methyltransferase activity"/>
    <property type="evidence" value="ECO:0007669"/>
    <property type="project" value="UniProtKB-UniRule"/>
</dbReference>
<proteinExistence type="inferred from homology"/>
<dbReference type="PANTHER" id="PTHR31760:SF0">
    <property type="entry name" value="S-ADENOSYL-L-METHIONINE-DEPENDENT METHYLTRANSFERASES SUPERFAMILY PROTEIN"/>
    <property type="match status" value="1"/>
</dbReference>
<keyword evidence="3 6" id="KW-0489">Methyltransferase</keyword>
<dbReference type="HAMAP" id="MF_00074">
    <property type="entry name" value="16SrRNA_methyltr_G"/>
    <property type="match status" value="1"/>
</dbReference>
<feature type="binding site" evidence="6">
    <location>
        <position position="79"/>
    </location>
    <ligand>
        <name>S-adenosyl-L-methionine</name>
        <dbReference type="ChEBI" id="CHEBI:59789"/>
    </ligand>
</feature>
<evidence type="ECO:0000256" key="1">
    <source>
        <dbReference type="ARBA" id="ARBA00022490"/>
    </source>
</evidence>
<keyword evidence="4 6" id="KW-0808">Transferase</keyword>
<dbReference type="EC" id="2.1.1.-" evidence="6"/>
<evidence type="ECO:0000256" key="6">
    <source>
        <dbReference type="HAMAP-Rule" id="MF_00074"/>
    </source>
</evidence>
<feature type="binding site" evidence="6">
    <location>
        <position position="74"/>
    </location>
    <ligand>
        <name>S-adenosyl-L-methionine</name>
        <dbReference type="ChEBI" id="CHEBI:59789"/>
    </ligand>
</feature>
<evidence type="ECO:0000256" key="3">
    <source>
        <dbReference type="ARBA" id="ARBA00022603"/>
    </source>
</evidence>
<keyword evidence="2 6" id="KW-0698">rRNA processing</keyword>
<evidence type="ECO:0000313" key="8">
    <source>
        <dbReference type="Proteomes" id="UP000070058"/>
    </source>
</evidence>
<sequence length="229" mass="25056">MELPLVREFFPELAAAGVVGQLGRLGASVQQWNARLNLISRKDAEHIEEHHILHALTLTKVLRPGAGASFADLGTGGGFPGLVLAICYPQCRFTLVDSVGKKIAAVQEIARELGLENVIGRAQRAETLREKFDYVTGRAVTALPKFLGWAQPLLKLARAPTASAGEPPNTGVYYFKGTLWREELAGSPQQPASVWPLEAWVPRPFFAEKFLLHFPPAPLTQWAFRAPVA</sequence>
<protein>
    <recommendedName>
        <fullName evidence="6">Ribosomal RNA small subunit methyltransferase G</fullName>
        <ecNumber evidence="6">2.1.1.-</ecNumber>
    </recommendedName>
    <alternativeName>
        <fullName evidence="6">16S rRNA 7-methylguanosine methyltransferase</fullName>
        <shortName evidence="6">16S rRNA m7G methyltransferase</shortName>
    </alternativeName>
</protein>
<reference evidence="8" key="1">
    <citation type="submission" date="2016-02" db="EMBL/GenBank/DDBJ databases">
        <authorList>
            <person name="Sanders J.G."/>
            <person name="Lin J.Y."/>
            <person name="Wertz J.T."/>
            <person name="Russell J.A."/>
            <person name="Moreau C.S."/>
            <person name="Powell S."/>
        </authorList>
    </citation>
    <scope>NUCLEOTIDE SEQUENCE [LARGE SCALE GENOMIC DNA]</scope>
    <source>
        <strain evidence="8">CAG34</strain>
    </source>
</reference>
<comment type="caution">
    <text evidence="6">Lacks conserved residue(s) required for the propagation of feature annotation.</text>
</comment>
<comment type="caution">
    <text evidence="7">The sequence shown here is derived from an EMBL/GenBank/DDBJ whole genome shotgun (WGS) entry which is preliminary data.</text>
</comment>